<dbReference type="GO" id="GO:0004771">
    <property type="term" value="F:sterol ester esterase activity"/>
    <property type="evidence" value="ECO:0007669"/>
    <property type="project" value="TreeGrafter"/>
</dbReference>
<accession>A0AAW5KG18</accession>
<dbReference type="GO" id="GO:0005829">
    <property type="term" value="C:cytosol"/>
    <property type="evidence" value="ECO:0007669"/>
    <property type="project" value="TreeGrafter"/>
</dbReference>
<dbReference type="EMBL" id="JANGAB010000419">
    <property type="protein sequence ID" value="MCQ4950902.1"/>
    <property type="molecule type" value="Genomic_DNA"/>
</dbReference>
<feature type="domain" description="Alpha/beta hydrolase fold-3" evidence="1">
    <location>
        <begin position="1"/>
        <end position="97"/>
    </location>
</feature>
<dbReference type="InterPro" id="IPR013094">
    <property type="entry name" value="AB_hydrolase_3"/>
</dbReference>
<reference evidence="2" key="1">
    <citation type="submission" date="2022-06" db="EMBL/GenBank/DDBJ databases">
        <title>Isolation of gut microbiota from human fecal samples.</title>
        <authorList>
            <person name="Pamer E.G."/>
            <person name="Barat B."/>
            <person name="Waligurski E."/>
            <person name="Medina S."/>
            <person name="Paddock L."/>
            <person name="Mostad J."/>
        </authorList>
    </citation>
    <scope>NUCLEOTIDE SEQUENCE</scope>
    <source>
        <strain evidence="2">DFI.7.96</strain>
    </source>
</reference>
<dbReference type="InterPro" id="IPR029058">
    <property type="entry name" value="AB_hydrolase_fold"/>
</dbReference>
<dbReference type="PANTHER" id="PTHR23025:SF3">
    <property type="entry name" value="HORMONE-SENSITIVE LIPASE"/>
    <property type="match status" value="1"/>
</dbReference>
<feature type="non-terminal residue" evidence="2">
    <location>
        <position position="1"/>
    </location>
</feature>
<sequence length="98" mass="10896">RFPAALEDCYAAAREGFLHPEWVFAERAEDIALIGDSAGGNLAAAVSLMAKDRGEFMPTRQILIYPATYNDHTENSPFPSVRENGSDYLLTSKRVQEF</sequence>
<evidence type="ECO:0000313" key="2">
    <source>
        <dbReference type="EMBL" id="MCQ4950902.1"/>
    </source>
</evidence>
<feature type="non-terminal residue" evidence="2">
    <location>
        <position position="98"/>
    </location>
</feature>
<dbReference type="GO" id="GO:0004806">
    <property type="term" value="F:triacylglycerol lipase activity"/>
    <property type="evidence" value="ECO:0007669"/>
    <property type="project" value="TreeGrafter"/>
</dbReference>
<dbReference type="Proteomes" id="UP001205063">
    <property type="component" value="Unassembled WGS sequence"/>
</dbReference>
<dbReference type="RefSeq" id="WP_256136993.1">
    <property type="nucleotide sequence ID" value="NZ_JANGAB010000419.1"/>
</dbReference>
<dbReference type="PANTHER" id="PTHR23025">
    <property type="entry name" value="TRIACYLGLYCEROL LIPASE"/>
    <property type="match status" value="1"/>
</dbReference>
<dbReference type="Gene3D" id="3.40.50.1820">
    <property type="entry name" value="alpha/beta hydrolase"/>
    <property type="match status" value="1"/>
</dbReference>
<evidence type="ECO:0000313" key="3">
    <source>
        <dbReference type="Proteomes" id="UP001205063"/>
    </source>
</evidence>
<proteinExistence type="predicted"/>
<dbReference type="AlphaFoldDB" id="A0AAW5KG18"/>
<comment type="caution">
    <text evidence="2">The sequence shown here is derived from an EMBL/GenBank/DDBJ whole genome shotgun (WGS) entry which is preliminary data.</text>
</comment>
<evidence type="ECO:0000259" key="1">
    <source>
        <dbReference type="Pfam" id="PF07859"/>
    </source>
</evidence>
<organism evidence="2 3">
    <name type="scientific">Bittarella massiliensis</name>
    <name type="common">ex Durand et al. 2017</name>
    <dbReference type="NCBI Taxonomy" id="1720313"/>
    <lineage>
        <taxon>Bacteria</taxon>
        <taxon>Bacillati</taxon>
        <taxon>Bacillota</taxon>
        <taxon>Clostridia</taxon>
        <taxon>Eubacteriales</taxon>
        <taxon>Oscillospiraceae</taxon>
        <taxon>Bittarella (ex Durand et al. 2017)</taxon>
    </lineage>
</organism>
<keyword evidence="2" id="KW-0378">Hydrolase</keyword>
<protein>
    <submittedName>
        <fullName evidence="2">Alpha/beta hydrolase</fullName>
    </submittedName>
</protein>
<dbReference type="SUPFAM" id="SSF53474">
    <property type="entry name" value="alpha/beta-Hydrolases"/>
    <property type="match status" value="1"/>
</dbReference>
<name>A0AAW5KG18_9FIRM</name>
<gene>
    <name evidence="2" type="ORF">NE646_14855</name>
</gene>
<dbReference type="GO" id="GO:0019433">
    <property type="term" value="P:triglyceride catabolic process"/>
    <property type="evidence" value="ECO:0007669"/>
    <property type="project" value="TreeGrafter"/>
</dbReference>
<dbReference type="Pfam" id="PF07859">
    <property type="entry name" value="Abhydrolase_3"/>
    <property type="match status" value="1"/>
</dbReference>